<name>A0A835S1C2_VANPL</name>
<sequence>MALGETGKKLHALFFFFLLSLVLLLSVHPEKLGKVAAWSTSSRCQPGQISPKARNSSFGNEFEVSKHEVPSGPNPDSNRLIGNGGVQ</sequence>
<evidence type="ECO:0000313" key="3">
    <source>
        <dbReference type="EMBL" id="KAG0502219.1"/>
    </source>
</evidence>
<proteinExistence type="predicted"/>
<dbReference type="EMBL" id="JADCNM010000001">
    <property type="protein sequence ID" value="KAG0502219.1"/>
    <property type="molecule type" value="Genomic_DNA"/>
</dbReference>
<accession>A0A835S1C2</accession>
<evidence type="ECO:0000256" key="2">
    <source>
        <dbReference type="SAM" id="SignalP"/>
    </source>
</evidence>
<feature type="chain" id="PRO_5032632442" evidence="2">
    <location>
        <begin position="30"/>
        <end position="87"/>
    </location>
</feature>
<feature type="compositionally biased region" description="Polar residues" evidence="1">
    <location>
        <begin position="42"/>
        <end position="59"/>
    </location>
</feature>
<reference evidence="3 4" key="1">
    <citation type="journal article" date="2020" name="Nat. Food">
        <title>A phased Vanilla planifolia genome enables genetic improvement of flavour and production.</title>
        <authorList>
            <person name="Hasing T."/>
            <person name="Tang H."/>
            <person name="Brym M."/>
            <person name="Khazi F."/>
            <person name="Huang T."/>
            <person name="Chambers A.H."/>
        </authorList>
    </citation>
    <scope>NUCLEOTIDE SEQUENCE [LARGE SCALE GENOMIC DNA]</scope>
    <source>
        <tissue evidence="3">Leaf</tissue>
    </source>
</reference>
<feature type="region of interest" description="Disordered" evidence="1">
    <location>
        <begin position="42"/>
        <end position="87"/>
    </location>
</feature>
<gene>
    <name evidence="3" type="ORF">HPP92_002291</name>
</gene>
<keyword evidence="2" id="KW-0732">Signal</keyword>
<comment type="caution">
    <text evidence="3">The sequence shown here is derived from an EMBL/GenBank/DDBJ whole genome shotgun (WGS) entry which is preliminary data.</text>
</comment>
<evidence type="ECO:0000313" key="4">
    <source>
        <dbReference type="Proteomes" id="UP000639772"/>
    </source>
</evidence>
<feature type="signal peptide" evidence="2">
    <location>
        <begin position="1"/>
        <end position="29"/>
    </location>
</feature>
<dbReference type="Proteomes" id="UP000639772">
    <property type="component" value="Chromosome 1"/>
</dbReference>
<protein>
    <submittedName>
        <fullName evidence="3">Uncharacterized protein</fullName>
    </submittedName>
</protein>
<organism evidence="3 4">
    <name type="scientific">Vanilla planifolia</name>
    <name type="common">Vanilla</name>
    <dbReference type="NCBI Taxonomy" id="51239"/>
    <lineage>
        <taxon>Eukaryota</taxon>
        <taxon>Viridiplantae</taxon>
        <taxon>Streptophyta</taxon>
        <taxon>Embryophyta</taxon>
        <taxon>Tracheophyta</taxon>
        <taxon>Spermatophyta</taxon>
        <taxon>Magnoliopsida</taxon>
        <taxon>Liliopsida</taxon>
        <taxon>Asparagales</taxon>
        <taxon>Orchidaceae</taxon>
        <taxon>Vanilloideae</taxon>
        <taxon>Vanilleae</taxon>
        <taxon>Vanilla</taxon>
    </lineage>
</organism>
<dbReference type="AlphaFoldDB" id="A0A835S1C2"/>
<dbReference type="OrthoDB" id="786780at2759"/>
<evidence type="ECO:0000256" key="1">
    <source>
        <dbReference type="SAM" id="MobiDB-lite"/>
    </source>
</evidence>